<name>A0A9Q1GML0_9CARY</name>
<protein>
    <recommendedName>
        <fullName evidence="1">Aminotransferase-like plant mobile domain-containing protein</fullName>
    </recommendedName>
</protein>
<proteinExistence type="predicted"/>
<gene>
    <name evidence="2" type="ORF">Cgig2_006422</name>
</gene>
<accession>A0A9Q1GML0</accession>
<dbReference type="Pfam" id="PF10536">
    <property type="entry name" value="PMD"/>
    <property type="match status" value="1"/>
</dbReference>
<sequence>MSNVTREGELVAFITFWLSHFVQPHGRDVIRPETFVMAALLAKGHRLSLAPIVLGYIYHGLGQAMSHLGHLGEAGATLPIHYVIGWLVELFPRLYSYHPDRKCPKEYPILIRYVGDTHASLSLSQARHIFRDQQFVYLRVNTFLEDSQTGRDLIDMGMSNDNFRYLLFIRSLVLLSILKGVEVIIDIISNHDFARKLLASRARVFQSLSALRSMIDIYDLSAIEICWLSSKLKKYFA</sequence>
<feature type="domain" description="Aminotransferase-like plant mobile" evidence="1">
    <location>
        <begin position="6"/>
        <end position="136"/>
    </location>
</feature>
<dbReference type="AlphaFoldDB" id="A0A9Q1GML0"/>
<organism evidence="2 3">
    <name type="scientific">Carnegiea gigantea</name>
    <dbReference type="NCBI Taxonomy" id="171969"/>
    <lineage>
        <taxon>Eukaryota</taxon>
        <taxon>Viridiplantae</taxon>
        <taxon>Streptophyta</taxon>
        <taxon>Embryophyta</taxon>
        <taxon>Tracheophyta</taxon>
        <taxon>Spermatophyta</taxon>
        <taxon>Magnoliopsida</taxon>
        <taxon>eudicotyledons</taxon>
        <taxon>Gunneridae</taxon>
        <taxon>Pentapetalae</taxon>
        <taxon>Caryophyllales</taxon>
        <taxon>Cactineae</taxon>
        <taxon>Cactaceae</taxon>
        <taxon>Cactoideae</taxon>
        <taxon>Echinocereeae</taxon>
        <taxon>Carnegiea</taxon>
    </lineage>
</organism>
<evidence type="ECO:0000313" key="3">
    <source>
        <dbReference type="Proteomes" id="UP001153076"/>
    </source>
</evidence>
<keyword evidence="3" id="KW-1185">Reference proteome</keyword>
<dbReference type="PANTHER" id="PTHR36607">
    <property type="entry name" value="1,2-DIHYDROXY-3-KETO-5-METHYLTHIOPENTENE DIOXYGENASE 4"/>
    <property type="match status" value="1"/>
</dbReference>
<reference evidence="2" key="1">
    <citation type="submission" date="2022-04" db="EMBL/GenBank/DDBJ databases">
        <title>Carnegiea gigantea Genome sequencing and assembly v2.</title>
        <authorList>
            <person name="Copetti D."/>
            <person name="Sanderson M.J."/>
            <person name="Burquez A."/>
            <person name="Wojciechowski M.F."/>
        </authorList>
    </citation>
    <scope>NUCLEOTIDE SEQUENCE</scope>
    <source>
        <strain evidence="2">SGP5-SGP5p</strain>
        <tissue evidence="2">Aerial part</tissue>
    </source>
</reference>
<evidence type="ECO:0000259" key="1">
    <source>
        <dbReference type="Pfam" id="PF10536"/>
    </source>
</evidence>
<dbReference type="InterPro" id="IPR019557">
    <property type="entry name" value="AminoTfrase-like_pln_mobile"/>
</dbReference>
<dbReference type="Proteomes" id="UP001153076">
    <property type="component" value="Unassembled WGS sequence"/>
</dbReference>
<evidence type="ECO:0000313" key="2">
    <source>
        <dbReference type="EMBL" id="KAJ8421951.1"/>
    </source>
</evidence>
<dbReference type="EMBL" id="JAKOGI010002464">
    <property type="protein sequence ID" value="KAJ8421951.1"/>
    <property type="molecule type" value="Genomic_DNA"/>
</dbReference>
<dbReference type="PANTHER" id="PTHR36607:SF20">
    <property type="entry name" value="AMINOTRANSFERASE-LIKE PLANT MOBILE DOMAIN-CONTAINING PROTEIN"/>
    <property type="match status" value="1"/>
</dbReference>
<comment type="caution">
    <text evidence="2">The sequence shown here is derived from an EMBL/GenBank/DDBJ whole genome shotgun (WGS) entry which is preliminary data.</text>
</comment>